<dbReference type="InterPro" id="IPR029044">
    <property type="entry name" value="Nucleotide-diphossugar_trans"/>
</dbReference>
<accession>A0A3G1KMC8</accession>
<comment type="catalytic activity">
    <reaction evidence="8">
        <text>Mo-molybdopterin + GTP + H(+) = Mo-molybdopterin guanine dinucleotide + diphosphate</text>
        <dbReference type="Rhea" id="RHEA:34243"/>
        <dbReference type="ChEBI" id="CHEBI:15378"/>
        <dbReference type="ChEBI" id="CHEBI:33019"/>
        <dbReference type="ChEBI" id="CHEBI:37565"/>
        <dbReference type="ChEBI" id="CHEBI:71302"/>
        <dbReference type="ChEBI" id="CHEBI:71310"/>
        <dbReference type="EC" id="2.7.7.77"/>
    </reaction>
</comment>
<dbReference type="GO" id="GO:0061603">
    <property type="term" value="F:molybdenum cofactor guanylyltransferase activity"/>
    <property type="evidence" value="ECO:0007669"/>
    <property type="project" value="UniProtKB-EC"/>
</dbReference>
<keyword evidence="5 8" id="KW-0460">Magnesium</keyword>
<comment type="similarity">
    <text evidence="8">Belongs to the MobA family.</text>
</comment>
<evidence type="ECO:0000256" key="3">
    <source>
        <dbReference type="ARBA" id="ARBA00022723"/>
    </source>
</evidence>
<feature type="binding site" evidence="8">
    <location>
        <begin position="8"/>
        <end position="10"/>
    </location>
    <ligand>
        <name>GTP</name>
        <dbReference type="ChEBI" id="CHEBI:37565"/>
    </ligand>
</feature>
<dbReference type="Pfam" id="PF12804">
    <property type="entry name" value="NTP_transf_3"/>
    <property type="match status" value="1"/>
</dbReference>
<name>A0A3G1KMC8_FORW1</name>
<dbReference type="AlphaFoldDB" id="A0A3G1KMC8"/>
<proteinExistence type="inferred from homology"/>
<reference evidence="10 11" key="1">
    <citation type="submission" date="2016-10" db="EMBL/GenBank/DDBJ databases">
        <title>Complete Genome Sequence of Peptococcaceae strain DCMF.</title>
        <authorList>
            <person name="Edwards R.J."/>
            <person name="Holland S.I."/>
            <person name="Deshpande N.P."/>
            <person name="Wong Y.K."/>
            <person name="Ertan H."/>
            <person name="Manefield M."/>
            <person name="Russell T.L."/>
            <person name="Lee M.J."/>
        </authorList>
    </citation>
    <scope>NUCLEOTIDE SEQUENCE [LARGE SCALE GENOMIC DNA]</scope>
    <source>
        <strain evidence="10 11">DCMF</strain>
    </source>
</reference>
<dbReference type="OrthoDB" id="9788394at2"/>
<dbReference type="InterPro" id="IPR013482">
    <property type="entry name" value="Molybde_CF_guanTrfase"/>
</dbReference>
<dbReference type="InterPro" id="IPR025877">
    <property type="entry name" value="MobA-like_NTP_Trfase"/>
</dbReference>
<comment type="domain">
    <text evidence="8">The N-terminal domain determines nucleotide recognition and specific binding, while the C-terminal domain determines the specific binding to the target protein.</text>
</comment>
<dbReference type="EMBL" id="CP017634">
    <property type="protein sequence ID" value="ATW23636.1"/>
    <property type="molecule type" value="Genomic_DNA"/>
</dbReference>
<evidence type="ECO:0000313" key="10">
    <source>
        <dbReference type="EMBL" id="ATW23636.1"/>
    </source>
</evidence>
<sequence>MMASGVILAGGKSTRMGMDKTLITINNEPIIHRIVGELKSVLDELIIVSNEVNKFGLAGTREIMGAFPEKGPLGGIHAGLTAAAHEYSFVVAGDMPWCDKNLAQLLLDYAPGYDVAVPRIGKYLEPLFAVYSKRCLPYVEFILKHDTPKITAFYDKVKVNYVGEAIIRSVADPDKVFFNINTPDDYSSI</sequence>
<dbReference type="GO" id="GO:0005737">
    <property type="term" value="C:cytoplasm"/>
    <property type="evidence" value="ECO:0007669"/>
    <property type="project" value="UniProtKB-SubCell"/>
</dbReference>
<evidence type="ECO:0000256" key="4">
    <source>
        <dbReference type="ARBA" id="ARBA00022741"/>
    </source>
</evidence>
<evidence type="ECO:0000256" key="2">
    <source>
        <dbReference type="ARBA" id="ARBA00022679"/>
    </source>
</evidence>
<dbReference type="Proteomes" id="UP000323521">
    <property type="component" value="Chromosome"/>
</dbReference>
<dbReference type="KEGG" id="fwa:DCMF_01415"/>
<keyword evidence="11" id="KW-1185">Reference proteome</keyword>
<feature type="binding site" evidence="8">
    <location>
        <position position="94"/>
    </location>
    <ligand>
        <name>GTP</name>
        <dbReference type="ChEBI" id="CHEBI:37565"/>
    </ligand>
</feature>
<keyword evidence="4 8" id="KW-0547">Nucleotide-binding</keyword>
<feature type="binding site" evidence="8">
    <location>
        <position position="94"/>
    </location>
    <ligand>
        <name>Mg(2+)</name>
        <dbReference type="ChEBI" id="CHEBI:18420"/>
    </ligand>
</feature>
<evidence type="ECO:0000256" key="5">
    <source>
        <dbReference type="ARBA" id="ARBA00022842"/>
    </source>
</evidence>
<comment type="cofactor">
    <cofactor evidence="8">
        <name>Mg(2+)</name>
        <dbReference type="ChEBI" id="CHEBI:18420"/>
    </cofactor>
</comment>
<feature type="domain" description="MobA-like NTP transferase" evidence="9">
    <location>
        <begin position="5"/>
        <end position="142"/>
    </location>
</feature>
<protein>
    <recommendedName>
        <fullName evidence="8">Probable molybdenum cofactor guanylyltransferase</fullName>
        <shortName evidence="8">MoCo guanylyltransferase</shortName>
        <ecNumber evidence="8">2.7.7.77</ecNumber>
    </recommendedName>
    <alternativeName>
        <fullName evidence="8">GTP:molybdopterin guanylyltransferase</fullName>
    </alternativeName>
    <alternativeName>
        <fullName evidence="8">Mo-MPT guanylyltransferase</fullName>
    </alternativeName>
    <alternativeName>
        <fullName evidence="8">Molybdopterin guanylyltransferase</fullName>
    </alternativeName>
    <alternativeName>
        <fullName evidence="8">Molybdopterin-guanine dinucleotide synthase</fullName>
        <shortName evidence="8">MGD synthase</shortName>
    </alternativeName>
</protein>
<dbReference type="EC" id="2.7.7.77" evidence="8"/>
<evidence type="ECO:0000313" key="11">
    <source>
        <dbReference type="Proteomes" id="UP000323521"/>
    </source>
</evidence>
<comment type="function">
    <text evidence="8">Transfers a GMP moiety from GTP to Mo-molybdopterin (Mo-MPT) cofactor (Moco or molybdenum cofactor) to form Mo-molybdopterin guanine dinucleotide (Mo-MGD) cofactor.</text>
</comment>
<feature type="binding site" evidence="8">
    <location>
        <position position="20"/>
    </location>
    <ligand>
        <name>GTP</name>
        <dbReference type="ChEBI" id="CHEBI:37565"/>
    </ligand>
</feature>
<comment type="subcellular location">
    <subcellularLocation>
        <location evidence="8">Cytoplasm</location>
    </subcellularLocation>
</comment>
<organism evidence="10 11">
    <name type="scientific">Formimonas warabiya</name>
    <dbReference type="NCBI Taxonomy" id="1761012"/>
    <lineage>
        <taxon>Bacteria</taxon>
        <taxon>Bacillati</taxon>
        <taxon>Bacillota</taxon>
        <taxon>Clostridia</taxon>
        <taxon>Eubacteriales</taxon>
        <taxon>Peptococcaceae</taxon>
        <taxon>Candidatus Formimonas</taxon>
    </lineage>
</organism>
<evidence type="ECO:0000256" key="6">
    <source>
        <dbReference type="ARBA" id="ARBA00023134"/>
    </source>
</evidence>
<dbReference type="PANTHER" id="PTHR19136:SF81">
    <property type="entry name" value="MOLYBDENUM COFACTOR GUANYLYLTRANSFERASE"/>
    <property type="match status" value="1"/>
</dbReference>
<keyword evidence="2 8" id="KW-0808">Transferase</keyword>
<dbReference type="RefSeq" id="WP_148132786.1">
    <property type="nucleotide sequence ID" value="NZ_CP017634.1"/>
</dbReference>
<keyword evidence="7 8" id="KW-0501">Molybdenum cofactor biosynthesis</keyword>
<evidence type="ECO:0000256" key="8">
    <source>
        <dbReference type="HAMAP-Rule" id="MF_00316"/>
    </source>
</evidence>
<evidence type="ECO:0000256" key="1">
    <source>
        <dbReference type="ARBA" id="ARBA00022490"/>
    </source>
</evidence>
<keyword evidence="1 8" id="KW-0963">Cytoplasm</keyword>
<dbReference type="Gene3D" id="3.90.550.10">
    <property type="entry name" value="Spore Coat Polysaccharide Biosynthesis Protein SpsA, Chain A"/>
    <property type="match status" value="1"/>
</dbReference>
<dbReference type="SUPFAM" id="SSF53448">
    <property type="entry name" value="Nucleotide-diphospho-sugar transferases"/>
    <property type="match status" value="1"/>
</dbReference>
<gene>
    <name evidence="8" type="primary">mobA</name>
    <name evidence="10" type="ORF">DCMF_01415</name>
</gene>
<dbReference type="GO" id="GO:0005525">
    <property type="term" value="F:GTP binding"/>
    <property type="evidence" value="ECO:0007669"/>
    <property type="project" value="UniProtKB-UniRule"/>
</dbReference>
<dbReference type="GO" id="GO:0006777">
    <property type="term" value="P:Mo-molybdopterin cofactor biosynthetic process"/>
    <property type="evidence" value="ECO:0007669"/>
    <property type="project" value="UniProtKB-KW"/>
</dbReference>
<dbReference type="GO" id="GO:0046872">
    <property type="term" value="F:metal ion binding"/>
    <property type="evidence" value="ECO:0007669"/>
    <property type="project" value="UniProtKB-KW"/>
</dbReference>
<dbReference type="HAMAP" id="MF_00316">
    <property type="entry name" value="MobA"/>
    <property type="match status" value="1"/>
</dbReference>
<evidence type="ECO:0000259" key="9">
    <source>
        <dbReference type="Pfam" id="PF12804"/>
    </source>
</evidence>
<evidence type="ECO:0000256" key="7">
    <source>
        <dbReference type="ARBA" id="ARBA00023150"/>
    </source>
</evidence>
<dbReference type="CDD" id="cd02503">
    <property type="entry name" value="MobA"/>
    <property type="match status" value="1"/>
</dbReference>
<keyword evidence="3 8" id="KW-0479">Metal-binding</keyword>
<comment type="caution">
    <text evidence="8">Lacks conserved residue(s) required for the propagation of feature annotation.</text>
</comment>
<keyword evidence="6 8" id="KW-0342">GTP-binding</keyword>
<dbReference type="PANTHER" id="PTHR19136">
    <property type="entry name" value="MOLYBDENUM COFACTOR GUANYLYLTRANSFERASE"/>
    <property type="match status" value="1"/>
</dbReference>